<sequence length="1842" mass="208266">MNGDIPGVPIITLTGTQSLSDPVKEVNIAQPLPATEQSQSLFPNQAVSDYTRHSMFNPTPETVHHVANALFSRNATDIELKSSVFNNTTIEDNSMNEPLFQLLLQQNSNLFSQTVASPNSGYALPQSTNRLHNQVTCSENFSMYSPLPPFAPEQPLYSQPNHIHKGPPLMSNSSPMNGDGSHTVAQNSNKTTMSSPAQGFSAPSSVEMLTRSEDGLQNASMDRMDGNEYSTGPKMHNSVKEEFSNSSLSDRIKRTQRKRQVSSYAEYEEDEEHYINKKTKFESNWDAPDRESSDIFIPNTVEEMLDSMSYKKFGKALDKVILKTEDLDIKSLDTCEDVTAYDTIVNRIVLADLCNESAKLKGMGATKQVTPGKLIKVLTILLLPLKMGSKLQPIKYTGQDDEREEALWRDLLTDKVLMAVDAALTATHVMTSDDMPKGVYIEDVIERIVSLLKVQLTNTIYPEYDPVYRVTGIISNMKQRRARAGSVTHRGTLSLYNKLAELISDLAELVNIQDLPDTIILHIASVAVSPFFVENIGDLQLAALKLVTSVFAKYESLRHVVIEEILASLARLPSSKKNIRNYVVQGEDRIQMVTALVLELIQSVVTLPKIPDGRSSPNHNKCSLPDKELQIKTSYEKSKITASQFLQVFLQKCTTKGNEDQDYRPLFENFIQDLLLVVNKPQWPAAEMMLCILGNILVNHFSNKSIDMTMRTASLDYLGTVAARLRRDAVNAQSREETLDSILQRLQDTDEDTPSPLVYPQEDTRDDAETVSAKKKKKKKKKKKHRIESDDENDEEADSGHTKKYEADRTQELQKALLDFLVCNMQLKPALKFARQFYVAQWINDAAVNMKKNVDELEKQQKHASEDVNFDSSVMDRISNVIQQCEQRKSYLLDEVDKKIDLPGTIGRKQTKLDYSSACLVTRYLASNRPFSQSFDKYLFNIITVAQESAVAVRTKAIKCLGSVVEADPNVLARPEVHNLVKARLLDQSTSVREAVVDLLGRFILVRPHLIPQYYPVLSDRILDTGVSVRKRVIKIFRDICLEHPEFEKIPEICVKMIRRVNDEDGIKKLVNEVFQNMWLTPTDRRDHSRMVQKVVNIVDVVAACNATGFEWFEQLLVNLLKKEESKQAELACVQIVDSLVENVINLQAEKESNQRKLTATFQTLHLICKANPELLVNHITSIAYYLSSDLTPDDQTMLMSVIRIIEQVVPLLKHPNPNFLATIEENLVKLLSSGSTSIMQACSACLASCVKNVTHNYALVKDLFERYYGMLMRMQNAHKQLAFKDIFKLYRPICAVGAICQHFDMTKEPLSSDSQLHRKVFDLLFFFVQNVHDDREEVNCRALSSIGWLCVRHAEFMRESALKTFYLTNLSSNSRSDRLRVRILNNLFTYLQEEENRMYKEQAIWKNEDLKELGDVQSGMASAIVQLFIKDILSSLLSLSPHVRSQALKVVVKILKQGLIHPAQCIPFLVAMGTDQEQINRAMSENYLKEFESNHPQLFHMKVKDGFKLSYKLQKIVNGARTIRGVYKDSHGMCTARNHFLYNLVKSSRQSRRAFISNILKHFDDSNTADLSELVYFADNLAHFPYQVLDEPLFIMHNIDMTVSVVGSSLLQCFREVFKMSETEEVDLEAEDLFAKLPENCLSLQQVYMACQGCLLLLVLKQHLKDMYGLTDAKIQRYSPNENAKVYDKPFTKKTEVVFNPVQALKLVQSGPPKCDDEESRKSLLLAYINFKQLMMSIDAEEDISDSTGTKPTTATLLNASYTSTNVVDESVNSAIINVSNFPNTPSASKSNTPGSKKSRRKLPPHLAPSSTKKKKKKKKKKASRFSSSEESSDSDPDFLG</sequence>
<comment type="similarity">
    <text evidence="2 6">Belongs to the SCC2/Nipped-B family.</text>
</comment>
<dbReference type="GO" id="GO:0003682">
    <property type="term" value="F:chromatin binding"/>
    <property type="evidence" value="ECO:0007669"/>
    <property type="project" value="TreeGrafter"/>
</dbReference>
<evidence type="ECO:0000313" key="11">
    <source>
        <dbReference type="Proteomes" id="UP000549394"/>
    </source>
</evidence>
<evidence type="ECO:0000256" key="1">
    <source>
        <dbReference type="ARBA" id="ARBA00004123"/>
    </source>
</evidence>
<dbReference type="InterPro" id="IPR024986">
    <property type="entry name" value="Nipped-B_C"/>
</dbReference>
<dbReference type="InterPro" id="IPR033031">
    <property type="entry name" value="Scc2/Nipped-B"/>
</dbReference>
<evidence type="ECO:0000256" key="5">
    <source>
        <dbReference type="ARBA" id="ARBA00023306"/>
    </source>
</evidence>
<feature type="compositionally biased region" description="Polar residues" evidence="8">
    <location>
        <begin position="183"/>
        <end position="204"/>
    </location>
</feature>
<feature type="region of interest" description="Disordered" evidence="8">
    <location>
        <begin position="1780"/>
        <end position="1842"/>
    </location>
</feature>
<keyword evidence="4 6" id="KW-0539">Nucleus</keyword>
<evidence type="ECO:0000256" key="6">
    <source>
        <dbReference type="RuleBase" id="RU364107"/>
    </source>
</evidence>
<feature type="compositionally biased region" description="Basic residues" evidence="8">
    <location>
        <begin position="1813"/>
        <end position="1825"/>
    </location>
</feature>
<feature type="region of interest" description="Disordered" evidence="8">
    <location>
        <begin position="744"/>
        <end position="804"/>
    </location>
</feature>
<dbReference type="CDD" id="cd23958">
    <property type="entry name" value="SCC2"/>
    <property type="match status" value="1"/>
</dbReference>
<dbReference type="GO" id="GO:0061775">
    <property type="term" value="F:cohesin loader activity"/>
    <property type="evidence" value="ECO:0007669"/>
    <property type="project" value="InterPro"/>
</dbReference>
<dbReference type="GO" id="GO:0140588">
    <property type="term" value="P:chromatin looping"/>
    <property type="evidence" value="ECO:0007669"/>
    <property type="project" value="InterPro"/>
</dbReference>
<gene>
    <name evidence="10" type="ORF">DGYR_LOCUS1069</name>
</gene>
<dbReference type="GO" id="GO:0071169">
    <property type="term" value="P:establishment of protein localization to chromatin"/>
    <property type="evidence" value="ECO:0007669"/>
    <property type="project" value="TreeGrafter"/>
</dbReference>
<comment type="subcellular location">
    <subcellularLocation>
        <location evidence="1 6">Nucleus</location>
    </subcellularLocation>
</comment>
<dbReference type="Pfam" id="PF12765">
    <property type="entry name" value="Cohesin_HEAT"/>
    <property type="match status" value="1"/>
</dbReference>
<dbReference type="InterPro" id="IPR011989">
    <property type="entry name" value="ARM-like"/>
</dbReference>
<keyword evidence="7" id="KW-0175">Coiled coil</keyword>
<feature type="region of interest" description="Disordered" evidence="8">
    <location>
        <begin position="177"/>
        <end position="206"/>
    </location>
</feature>
<evidence type="ECO:0000259" key="9">
    <source>
        <dbReference type="Pfam" id="PF12830"/>
    </source>
</evidence>
<dbReference type="Pfam" id="PF12830">
    <property type="entry name" value="Nipped-B_C"/>
    <property type="match status" value="1"/>
</dbReference>
<evidence type="ECO:0000256" key="2">
    <source>
        <dbReference type="ARBA" id="ARBA00009252"/>
    </source>
</evidence>
<dbReference type="InterPro" id="IPR026003">
    <property type="entry name" value="Cohesin_HEAT"/>
</dbReference>
<keyword evidence="5 6" id="KW-0131">Cell cycle</keyword>
<feature type="domain" description="Sister chromatid cohesion C-terminal" evidence="9">
    <location>
        <begin position="1422"/>
        <end position="1602"/>
    </location>
</feature>
<feature type="compositionally biased region" description="Basic residues" evidence="8">
    <location>
        <begin position="773"/>
        <end position="786"/>
    </location>
</feature>
<dbReference type="EMBL" id="CAJFCJ010000002">
    <property type="protein sequence ID" value="CAD5111840.1"/>
    <property type="molecule type" value="Genomic_DNA"/>
</dbReference>
<dbReference type="GO" id="GO:1990414">
    <property type="term" value="P:replication-born double-strand break repair via sister chromatid exchange"/>
    <property type="evidence" value="ECO:0007669"/>
    <property type="project" value="TreeGrafter"/>
</dbReference>
<dbReference type="PANTHER" id="PTHR21704:SF18">
    <property type="entry name" value="NIPPED-B-LIKE PROTEIN"/>
    <property type="match status" value="1"/>
</dbReference>
<evidence type="ECO:0000313" key="10">
    <source>
        <dbReference type="EMBL" id="CAD5111840.1"/>
    </source>
</evidence>
<accession>A0A7I8V958</accession>
<feature type="coiled-coil region" evidence="7">
    <location>
        <begin position="840"/>
        <end position="867"/>
    </location>
</feature>
<dbReference type="GO" id="GO:0010468">
    <property type="term" value="P:regulation of gene expression"/>
    <property type="evidence" value="ECO:0007669"/>
    <property type="project" value="InterPro"/>
</dbReference>
<organism evidence="10 11">
    <name type="scientific">Dimorphilus gyrociliatus</name>
    <dbReference type="NCBI Taxonomy" id="2664684"/>
    <lineage>
        <taxon>Eukaryota</taxon>
        <taxon>Metazoa</taxon>
        <taxon>Spiralia</taxon>
        <taxon>Lophotrochozoa</taxon>
        <taxon>Annelida</taxon>
        <taxon>Polychaeta</taxon>
        <taxon>Polychaeta incertae sedis</taxon>
        <taxon>Dinophilidae</taxon>
        <taxon>Dimorphilus</taxon>
    </lineage>
</organism>
<dbReference type="Gene3D" id="1.25.10.10">
    <property type="entry name" value="Leucine-rich Repeat Variant"/>
    <property type="match status" value="2"/>
</dbReference>
<dbReference type="GO" id="GO:0034087">
    <property type="term" value="P:establishment of mitotic sister chromatid cohesion"/>
    <property type="evidence" value="ECO:0007669"/>
    <property type="project" value="TreeGrafter"/>
</dbReference>
<keyword evidence="3 6" id="KW-0677">Repeat</keyword>
<feature type="compositionally biased region" description="Acidic residues" evidence="8">
    <location>
        <begin position="1832"/>
        <end position="1842"/>
    </location>
</feature>
<dbReference type="PANTHER" id="PTHR21704">
    <property type="entry name" value="NIPPED-B-LIKE PROTEIN DELANGIN SCC2-RELATED"/>
    <property type="match status" value="1"/>
</dbReference>
<name>A0A7I8V958_9ANNE</name>
<evidence type="ECO:0000256" key="4">
    <source>
        <dbReference type="ARBA" id="ARBA00023242"/>
    </source>
</evidence>
<dbReference type="SUPFAM" id="SSF48371">
    <property type="entry name" value="ARM repeat"/>
    <property type="match status" value="1"/>
</dbReference>
<dbReference type="InterPro" id="IPR016024">
    <property type="entry name" value="ARM-type_fold"/>
</dbReference>
<keyword evidence="11" id="KW-1185">Reference proteome</keyword>
<dbReference type="Proteomes" id="UP000549394">
    <property type="component" value="Unassembled WGS sequence"/>
</dbReference>
<evidence type="ECO:0000256" key="8">
    <source>
        <dbReference type="SAM" id="MobiDB-lite"/>
    </source>
</evidence>
<reference evidence="10 11" key="1">
    <citation type="submission" date="2020-08" db="EMBL/GenBank/DDBJ databases">
        <authorList>
            <person name="Hejnol A."/>
        </authorList>
    </citation>
    <scope>NUCLEOTIDE SEQUENCE [LARGE SCALE GENOMIC DNA]</scope>
</reference>
<evidence type="ECO:0000256" key="3">
    <source>
        <dbReference type="ARBA" id="ARBA00022737"/>
    </source>
</evidence>
<dbReference type="GO" id="GO:0090694">
    <property type="term" value="C:Scc2-Scc4 cohesin loading complex"/>
    <property type="evidence" value="ECO:0007669"/>
    <property type="project" value="TreeGrafter"/>
</dbReference>
<feature type="compositionally biased region" description="Polar residues" evidence="8">
    <location>
        <begin position="1780"/>
        <end position="1797"/>
    </location>
</feature>
<evidence type="ECO:0000256" key="7">
    <source>
        <dbReference type="SAM" id="Coils"/>
    </source>
</evidence>
<dbReference type="OrthoDB" id="418242at2759"/>
<proteinExistence type="inferred from homology"/>
<feature type="region of interest" description="Disordered" evidence="8">
    <location>
        <begin position="229"/>
        <end position="257"/>
    </location>
</feature>
<comment type="caution">
    <text evidence="10">The sequence shown here is derived from an EMBL/GenBank/DDBJ whole genome shotgun (WGS) entry which is preliminary data.</text>
</comment>
<protein>
    <recommendedName>
        <fullName evidence="6">Nipped-B protein</fullName>
    </recommendedName>
</protein>